<sequence length="220" mass="24511">MHPHIPFMIAVDGPAGAGKGTLAKHLAEVYDFAYLDTGLLYRAIAYEMLQNGYDLADVQLAEKIAGSLDPATFKESALRDEAVGGAASFISAYPGVRAALLKFQRHFAQHPPFFKKGAVLDGRDIGTVILPEAQAKIFVTADLEIRAKRRFKEMHERGIESRYEAIFEEMQSRDLRDEVRKISQLKPAEDALIIDTSHLNIEEVFLCAQDFVSEKLKTSL</sequence>
<keyword evidence="11" id="KW-1185">Reference proteome</keyword>
<dbReference type="GO" id="GO:0016301">
    <property type="term" value="F:kinase activity"/>
    <property type="evidence" value="ECO:0007669"/>
    <property type="project" value="UniProtKB-KW"/>
</dbReference>
<dbReference type="InterPro" id="IPR003136">
    <property type="entry name" value="Cytidylate_kin"/>
</dbReference>
<evidence type="ECO:0000259" key="9">
    <source>
        <dbReference type="Pfam" id="PF02224"/>
    </source>
</evidence>
<dbReference type="Proteomes" id="UP001330434">
    <property type="component" value="Chromosome"/>
</dbReference>
<evidence type="ECO:0000256" key="5">
    <source>
        <dbReference type="ARBA" id="ARBA00022840"/>
    </source>
</evidence>
<dbReference type="CDD" id="cd02020">
    <property type="entry name" value="CMPK"/>
    <property type="match status" value="1"/>
</dbReference>
<dbReference type="RefSeq" id="WP_331255182.1">
    <property type="nucleotide sequence ID" value="NZ_CP133270.1"/>
</dbReference>
<dbReference type="NCBIfam" id="TIGR00017">
    <property type="entry name" value="cmk"/>
    <property type="match status" value="1"/>
</dbReference>
<evidence type="ECO:0000256" key="1">
    <source>
        <dbReference type="ARBA" id="ARBA00009427"/>
    </source>
</evidence>
<gene>
    <name evidence="8" type="primary">cmk</name>
    <name evidence="10" type="ORF">Bealeia1_00475</name>
</gene>
<protein>
    <recommendedName>
        <fullName evidence="8">Cytidylate kinase</fullName>
        <shortName evidence="8">CK</shortName>
        <ecNumber evidence="8">2.7.4.25</ecNumber>
    </recommendedName>
    <alternativeName>
        <fullName evidence="8">Cytidine monophosphate kinase</fullName>
        <shortName evidence="8">CMP kinase</shortName>
    </alternativeName>
</protein>
<dbReference type="SUPFAM" id="SSF52540">
    <property type="entry name" value="P-loop containing nucleoside triphosphate hydrolases"/>
    <property type="match status" value="1"/>
</dbReference>
<comment type="catalytic activity">
    <reaction evidence="6 8">
        <text>dCMP + ATP = dCDP + ADP</text>
        <dbReference type="Rhea" id="RHEA:25094"/>
        <dbReference type="ChEBI" id="CHEBI:30616"/>
        <dbReference type="ChEBI" id="CHEBI:57566"/>
        <dbReference type="ChEBI" id="CHEBI:58593"/>
        <dbReference type="ChEBI" id="CHEBI:456216"/>
        <dbReference type="EC" id="2.7.4.25"/>
    </reaction>
</comment>
<dbReference type="HAMAP" id="MF_00238">
    <property type="entry name" value="Cytidyl_kinase_type1"/>
    <property type="match status" value="1"/>
</dbReference>
<dbReference type="Pfam" id="PF02224">
    <property type="entry name" value="Cytidylate_kin"/>
    <property type="match status" value="1"/>
</dbReference>
<evidence type="ECO:0000256" key="6">
    <source>
        <dbReference type="ARBA" id="ARBA00047615"/>
    </source>
</evidence>
<comment type="subcellular location">
    <subcellularLocation>
        <location evidence="8">Cytoplasm</location>
    </subcellularLocation>
</comment>
<dbReference type="InterPro" id="IPR027417">
    <property type="entry name" value="P-loop_NTPase"/>
</dbReference>
<proteinExistence type="inferred from homology"/>
<reference evidence="10 11" key="1">
    <citation type="journal article" date="2024" name="Environ. Microbiol.">
        <title>Novel evolutionary insights on the interactions of the Holosporales (Alphaproteobacteria) with eukaryotic hosts from comparative genomics.</title>
        <authorList>
            <person name="Giovannini M."/>
            <person name="Petroni G."/>
            <person name="Castelli M."/>
        </authorList>
    </citation>
    <scope>NUCLEOTIDE SEQUENCE [LARGE SCALE GENOMIC DNA]</scope>
    <source>
        <strain evidence="10 11">US_Bl 15I1</strain>
    </source>
</reference>
<comment type="similarity">
    <text evidence="1 8">Belongs to the cytidylate kinase family. Type 1 subfamily.</text>
</comment>
<evidence type="ECO:0000256" key="2">
    <source>
        <dbReference type="ARBA" id="ARBA00022679"/>
    </source>
</evidence>
<evidence type="ECO:0000256" key="4">
    <source>
        <dbReference type="ARBA" id="ARBA00022777"/>
    </source>
</evidence>
<dbReference type="InterPro" id="IPR011994">
    <property type="entry name" value="Cytidylate_kinase_dom"/>
</dbReference>
<keyword evidence="8" id="KW-0963">Cytoplasm</keyword>
<comment type="catalytic activity">
    <reaction evidence="7 8">
        <text>CMP + ATP = CDP + ADP</text>
        <dbReference type="Rhea" id="RHEA:11600"/>
        <dbReference type="ChEBI" id="CHEBI:30616"/>
        <dbReference type="ChEBI" id="CHEBI:58069"/>
        <dbReference type="ChEBI" id="CHEBI:60377"/>
        <dbReference type="ChEBI" id="CHEBI:456216"/>
        <dbReference type="EC" id="2.7.4.25"/>
    </reaction>
</comment>
<keyword evidence="2 8" id="KW-0808">Transferase</keyword>
<organism evidence="10 11">
    <name type="scientific">Candidatus Bealeia paramacronuclearis</name>
    <dbReference type="NCBI Taxonomy" id="1921001"/>
    <lineage>
        <taxon>Bacteria</taxon>
        <taxon>Pseudomonadati</taxon>
        <taxon>Pseudomonadota</taxon>
        <taxon>Alphaproteobacteria</taxon>
        <taxon>Holosporales</taxon>
        <taxon>Holosporaceae</taxon>
        <taxon>Candidatus Bealeia</taxon>
    </lineage>
</organism>
<dbReference type="EMBL" id="CP133270">
    <property type="protein sequence ID" value="WVX66299.1"/>
    <property type="molecule type" value="Genomic_DNA"/>
</dbReference>
<dbReference type="EC" id="2.7.4.25" evidence="8"/>
<name>A0ABZ2C5Q9_9PROT</name>
<feature type="domain" description="Cytidylate kinase" evidence="9">
    <location>
        <begin position="9"/>
        <end position="205"/>
    </location>
</feature>
<evidence type="ECO:0000313" key="11">
    <source>
        <dbReference type="Proteomes" id="UP001330434"/>
    </source>
</evidence>
<evidence type="ECO:0000256" key="7">
    <source>
        <dbReference type="ARBA" id="ARBA00048478"/>
    </source>
</evidence>
<keyword evidence="4 8" id="KW-0418">Kinase</keyword>
<accession>A0ABZ2C5Q9</accession>
<dbReference type="Gene3D" id="3.40.50.300">
    <property type="entry name" value="P-loop containing nucleotide triphosphate hydrolases"/>
    <property type="match status" value="1"/>
</dbReference>
<evidence type="ECO:0000313" key="10">
    <source>
        <dbReference type="EMBL" id="WVX66299.1"/>
    </source>
</evidence>
<keyword evidence="3 8" id="KW-0547">Nucleotide-binding</keyword>
<evidence type="ECO:0000256" key="8">
    <source>
        <dbReference type="HAMAP-Rule" id="MF_00238"/>
    </source>
</evidence>
<feature type="binding site" evidence="8">
    <location>
        <begin position="13"/>
        <end position="21"/>
    </location>
    <ligand>
        <name>ATP</name>
        <dbReference type="ChEBI" id="CHEBI:30616"/>
    </ligand>
</feature>
<keyword evidence="5 8" id="KW-0067">ATP-binding</keyword>
<evidence type="ECO:0000256" key="3">
    <source>
        <dbReference type="ARBA" id="ARBA00022741"/>
    </source>
</evidence>